<reference evidence="3 4" key="1">
    <citation type="submission" date="2020-02" db="EMBL/GenBank/DDBJ databases">
        <title>Genome sequences of Thiorhodococcus mannitoliphagus and Thiorhodococcus minor, purple sulfur photosynthetic bacteria in the gammaproteobacterial family, Chromatiaceae.</title>
        <authorList>
            <person name="Aviles F.A."/>
            <person name="Meyer T.E."/>
            <person name="Kyndt J.A."/>
        </authorList>
    </citation>
    <scope>NUCLEOTIDE SEQUENCE [LARGE SCALE GENOMIC DNA]</scope>
    <source>
        <strain evidence="3 4">DSM 11518</strain>
    </source>
</reference>
<evidence type="ECO:0000313" key="4">
    <source>
        <dbReference type="Proteomes" id="UP000483379"/>
    </source>
</evidence>
<name>A0A6M0K3G4_9GAMM</name>
<accession>A0A6M0K3G4</accession>
<evidence type="ECO:0000259" key="2">
    <source>
        <dbReference type="Pfam" id="PF13451"/>
    </source>
</evidence>
<comment type="caution">
    <text evidence="3">The sequence shown here is derived from an EMBL/GenBank/DDBJ whole genome shotgun (WGS) entry which is preliminary data.</text>
</comment>
<protein>
    <recommendedName>
        <fullName evidence="2">Probable zinc-binding domain-containing protein</fullName>
    </recommendedName>
</protein>
<evidence type="ECO:0000313" key="3">
    <source>
        <dbReference type="EMBL" id="NEV64342.1"/>
    </source>
</evidence>
<dbReference type="RefSeq" id="WP_164454993.1">
    <property type="nucleotide sequence ID" value="NZ_JAAIJQ010000085.1"/>
</dbReference>
<sequence>MTSQRSKEAHALARRIATPIKCRAPIDPTDPEVTPPPDAVPADRAELAHNNNDGGLPRFYLDTVVVCRDCGKEEIWPAERQKWWYEVAKGNINATAVRCRACRHKRKHSRPSECCLSHCFPARFSNCFAMRV</sequence>
<dbReference type="EMBL" id="JAAIJQ010000085">
    <property type="protein sequence ID" value="NEV64342.1"/>
    <property type="molecule type" value="Genomic_DNA"/>
</dbReference>
<feature type="compositionally biased region" description="Basic and acidic residues" evidence="1">
    <location>
        <begin position="1"/>
        <end position="11"/>
    </location>
</feature>
<organism evidence="3 4">
    <name type="scientific">Thiorhodococcus minor</name>
    <dbReference type="NCBI Taxonomy" id="57489"/>
    <lineage>
        <taxon>Bacteria</taxon>
        <taxon>Pseudomonadati</taxon>
        <taxon>Pseudomonadota</taxon>
        <taxon>Gammaproteobacteria</taxon>
        <taxon>Chromatiales</taxon>
        <taxon>Chromatiaceae</taxon>
        <taxon>Thiorhodococcus</taxon>
    </lineage>
</organism>
<feature type="domain" description="Probable zinc-binding" evidence="2">
    <location>
        <begin position="62"/>
        <end position="110"/>
    </location>
</feature>
<dbReference type="AlphaFoldDB" id="A0A6M0K3G4"/>
<keyword evidence="4" id="KW-1185">Reference proteome</keyword>
<dbReference type="InterPro" id="IPR025306">
    <property type="entry name" value="Zn-bnd_dom_prob"/>
</dbReference>
<evidence type="ECO:0000256" key="1">
    <source>
        <dbReference type="SAM" id="MobiDB-lite"/>
    </source>
</evidence>
<gene>
    <name evidence="3" type="ORF">G3446_21070</name>
</gene>
<feature type="region of interest" description="Disordered" evidence="1">
    <location>
        <begin position="1"/>
        <end position="49"/>
    </location>
</feature>
<dbReference type="Proteomes" id="UP000483379">
    <property type="component" value="Unassembled WGS sequence"/>
</dbReference>
<dbReference type="Pfam" id="PF13451">
    <property type="entry name" value="zf_Tbcl"/>
    <property type="match status" value="1"/>
</dbReference>
<proteinExistence type="predicted"/>